<organism evidence="3 4">
    <name type="scientific">Pseudofrankia asymbiotica</name>
    <dbReference type="NCBI Taxonomy" id="1834516"/>
    <lineage>
        <taxon>Bacteria</taxon>
        <taxon>Bacillati</taxon>
        <taxon>Actinomycetota</taxon>
        <taxon>Actinomycetes</taxon>
        <taxon>Frankiales</taxon>
        <taxon>Frankiaceae</taxon>
        <taxon>Pseudofrankia</taxon>
    </lineage>
</organism>
<dbReference type="InterPro" id="IPR011576">
    <property type="entry name" value="Pyridox_Oxase_N"/>
</dbReference>
<dbReference type="Gene3D" id="2.30.110.10">
    <property type="entry name" value="Electron Transport, Fmn-binding Protein, Chain A"/>
    <property type="match status" value="1"/>
</dbReference>
<dbReference type="SUPFAM" id="SSF50475">
    <property type="entry name" value="FMN-binding split barrel"/>
    <property type="match status" value="1"/>
</dbReference>
<protein>
    <submittedName>
        <fullName evidence="3">Pyridoxamine 5'-phosphate oxidase</fullName>
    </submittedName>
</protein>
<dbReference type="STRING" id="1834516.BL253_30075"/>
<feature type="region of interest" description="Disordered" evidence="1">
    <location>
        <begin position="184"/>
        <end position="209"/>
    </location>
</feature>
<dbReference type="InterPro" id="IPR012349">
    <property type="entry name" value="Split_barrel_FMN-bd"/>
</dbReference>
<sequence length="209" mass="22785">MGKVYERIDGRLRDFVEAQPMFFVATAPLSKDGHVNLSPKGGADTFAVFDEHTVAYLDLGGSHAETIAHLRENGRITLMWCAFWGPPKIVRVHGRGDVVFRDDPRFGALLARFPRPGQPSVRAVIVVTAEQVSDSCGYKVPLMEPVGDRALHGEYFGRKTDEEFAAYCEAKDFNGQSIDGLPALPLPLPPLPDPAPAPTPTPVGARRHG</sequence>
<dbReference type="Proteomes" id="UP000188929">
    <property type="component" value="Unassembled WGS sequence"/>
</dbReference>
<dbReference type="RefSeq" id="WP_076820766.1">
    <property type="nucleotide sequence ID" value="NZ_MOMC01000070.1"/>
</dbReference>
<evidence type="ECO:0000259" key="2">
    <source>
        <dbReference type="Pfam" id="PF01243"/>
    </source>
</evidence>
<feature type="compositionally biased region" description="Pro residues" evidence="1">
    <location>
        <begin position="184"/>
        <end position="201"/>
    </location>
</feature>
<dbReference type="PANTHER" id="PTHR39336">
    <property type="entry name" value="PYRIDOXAMINE PHOSPHATE OXIDASE FAMILY PROTEIN (AFU_ORTHOLOGUE AFUA_6G11440)"/>
    <property type="match status" value="1"/>
</dbReference>
<proteinExistence type="predicted"/>
<evidence type="ECO:0000313" key="4">
    <source>
        <dbReference type="Proteomes" id="UP000188929"/>
    </source>
</evidence>
<dbReference type="EMBL" id="MOMC01000070">
    <property type="protein sequence ID" value="ONH24539.1"/>
    <property type="molecule type" value="Genomic_DNA"/>
</dbReference>
<evidence type="ECO:0000256" key="1">
    <source>
        <dbReference type="SAM" id="MobiDB-lite"/>
    </source>
</evidence>
<dbReference type="OrthoDB" id="115989at2"/>
<evidence type="ECO:0000313" key="3">
    <source>
        <dbReference type="EMBL" id="ONH24539.1"/>
    </source>
</evidence>
<keyword evidence="4" id="KW-1185">Reference proteome</keyword>
<accession>A0A1V2I2Z3</accession>
<reference evidence="4" key="1">
    <citation type="submission" date="2016-10" db="EMBL/GenBank/DDBJ databases">
        <title>Frankia sp. NRRL B-16386 Genome sequencing.</title>
        <authorList>
            <person name="Ghodhbane-Gtari F."/>
            <person name="Swanson E."/>
            <person name="Gueddou A."/>
            <person name="Hezbri K."/>
            <person name="Ktari K."/>
            <person name="Nouioui I."/>
            <person name="Morris K."/>
            <person name="Simpson S."/>
            <person name="Abebe-Akele F."/>
            <person name="Thomas K."/>
            <person name="Gtari M."/>
            <person name="Tisa L.S."/>
        </authorList>
    </citation>
    <scope>NUCLEOTIDE SEQUENCE [LARGE SCALE GENOMIC DNA]</scope>
    <source>
        <strain evidence="4">NRRL B-16386</strain>
    </source>
</reference>
<dbReference type="Pfam" id="PF01243">
    <property type="entry name" value="PNPOx_N"/>
    <property type="match status" value="1"/>
</dbReference>
<feature type="domain" description="Pyridoxamine 5'-phosphate oxidase N-terminal" evidence="2">
    <location>
        <begin position="10"/>
        <end position="135"/>
    </location>
</feature>
<dbReference type="AlphaFoldDB" id="A0A1V2I2Z3"/>
<gene>
    <name evidence="3" type="ORF">BL253_30075</name>
</gene>
<name>A0A1V2I2Z3_9ACTN</name>
<dbReference type="PANTHER" id="PTHR39336:SF1">
    <property type="entry name" value="PYRIDOXAMINE PHOSPHATE OXIDASE FAMILY PROTEIN (AFU_ORTHOLOGUE AFUA_6G11440)"/>
    <property type="match status" value="1"/>
</dbReference>
<comment type="caution">
    <text evidence="3">The sequence shown here is derived from an EMBL/GenBank/DDBJ whole genome shotgun (WGS) entry which is preliminary data.</text>
</comment>